<evidence type="ECO:0000313" key="2">
    <source>
        <dbReference type="Proteomes" id="UP000030688"/>
    </source>
</evidence>
<sequence>MKKRKMLLGSSNYWQLCNTTVEVEHNVVKQCNMLKLNPELVSNGGSSIIISVGSSKKQQVIVKLNPELVRSVCSSKKQQVIVNLSPES</sequence>
<dbReference type="AlphaFoldDB" id="W7FMG1"/>
<reference evidence="1 2" key="2">
    <citation type="submission" date="2013-02" db="EMBL/GenBank/DDBJ databases">
        <title>The Genome Sequence of Plasmodium falciparum 7G8.</title>
        <authorList>
            <consortium name="The Broad Institute Genome Sequencing Platform"/>
            <consortium name="The Broad Institute Genome Sequencing Center for Infectious Disease"/>
            <person name="Neafsey D."/>
            <person name="Cheeseman I."/>
            <person name="Volkman S."/>
            <person name="Adams J."/>
            <person name="Walker B."/>
            <person name="Young S.K."/>
            <person name="Zeng Q."/>
            <person name="Gargeya S."/>
            <person name="Fitzgerald M."/>
            <person name="Haas B."/>
            <person name="Abouelleil A."/>
            <person name="Alvarado L."/>
            <person name="Arachchi H.M."/>
            <person name="Berlin A.M."/>
            <person name="Chapman S.B."/>
            <person name="Dewar J."/>
            <person name="Goldberg J."/>
            <person name="Griggs A."/>
            <person name="Gujja S."/>
            <person name="Hansen M."/>
            <person name="Howarth C."/>
            <person name="Imamovic A."/>
            <person name="Larimer J."/>
            <person name="McCowan C."/>
            <person name="Murphy C."/>
            <person name="Neiman D."/>
            <person name="Pearson M."/>
            <person name="Priest M."/>
            <person name="Roberts A."/>
            <person name="Saif S."/>
            <person name="Shea T."/>
            <person name="Sisk P."/>
            <person name="Sykes S."/>
            <person name="Wortman J."/>
            <person name="Nusbaum C."/>
            <person name="Birren B."/>
        </authorList>
    </citation>
    <scope>NUCLEOTIDE SEQUENCE [LARGE SCALE GENOMIC DNA]</scope>
    <source>
        <strain evidence="1 2">7G8</strain>
    </source>
</reference>
<reference evidence="2" key="1">
    <citation type="submission" date="2007-11" db="EMBL/GenBank/DDBJ databases">
        <authorList>
            <consortium name="The Broad Institute Genome Sequencing Platform"/>
            <person name="Volkman S.K."/>
            <person name="Daily J.P."/>
            <person name="Sarr O."/>
            <person name="Ndiaye D."/>
            <person name="Ndir O."/>
            <person name="Mboup S."/>
            <person name="Lukens A."/>
            <person name="Stange-Thomann N."/>
            <person name="Mauceli E."/>
            <person name="Gnerre S."/>
            <person name="Jaffe D."/>
            <person name="Zainoun J."/>
            <person name="Wiegand R.C."/>
            <person name="Birren B."/>
            <person name="Galagan J."/>
            <person name="Lander E."/>
            <person name="Wirth D.F."/>
        </authorList>
    </citation>
    <scope>NUCLEOTIDE SEQUENCE [LARGE SCALE GENOMIC DNA]</scope>
    <source>
        <strain evidence="2">7G8</strain>
    </source>
</reference>
<evidence type="ECO:0000313" key="1">
    <source>
        <dbReference type="EMBL" id="EUR72137.1"/>
    </source>
</evidence>
<accession>W7FMG1</accession>
<proteinExistence type="predicted"/>
<dbReference type="Proteomes" id="UP000030688">
    <property type="component" value="Unassembled WGS sequence"/>
</dbReference>
<protein>
    <submittedName>
        <fullName evidence="1">Uncharacterized protein</fullName>
    </submittedName>
</protein>
<gene>
    <name evidence="1" type="ORF">PFBG_02742</name>
</gene>
<dbReference type="EMBL" id="KE123615">
    <property type="protein sequence ID" value="EUR72137.1"/>
    <property type="molecule type" value="Genomic_DNA"/>
</dbReference>
<name>W7FMG1_PLAF8</name>
<organism evidence="1 2">
    <name type="scientific">Plasmodium falciparum (isolate 7G8)</name>
    <dbReference type="NCBI Taxonomy" id="57266"/>
    <lineage>
        <taxon>Eukaryota</taxon>
        <taxon>Sar</taxon>
        <taxon>Alveolata</taxon>
        <taxon>Apicomplexa</taxon>
        <taxon>Aconoidasida</taxon>
        <taxon>Haemosporida</taxon>
        <taxon>Plasmodiidae</taxon>
        <taxon>Plasmodium</taxon>
        <taxon>Plasmodium (Laverania)</taxon>
    </lineage>
</organism>